<dbReference type="AlphaFoldDB" id="A0A438ISK8"/>
<comment type="caution">
    <text evidence="1">The sequence shown here is derived from an EMBL/GenBank/DDBJ whole genome shotgun (WGS) entry which is preliminary data.</text>
</comment>
<accession>A0A438ISK8</accession>
<protein>
    <submittedName>
        <fullName evidence="1">Uncharacterized protein</fullName>
    </submittedName>
</protein>
<dbReference type="Proteomes" id="UP000288805">
    <property type="component" value="Unassembled WGS sequence"/>
</dbReference>
<dbReference type="PANTHER" id="PTHR46929:SF3">
    <property type="entry name" value="MYB_SANT-LIKE DOMAIN-CONTAINING PROTEIN"/>
    <property type="match status" value="1"/>
</dbReference>
<organism evidence="1 2">
    <name type="scientific">Vitis vinifera</name>
    <name type="common">Grape</name>
    <dbReference type="NCBI Taxonomy" id="29760"/>
    <lineage>
        <taxon>Eukaryota</taxon>
        <taxon>Viridiplantae</taxon>
        <taxon>Streptophyta</taxon>
        <taxon>Embryophyta</taxon>
        <taxon>Tracheophyta</taxon>
        <taxon>Spermatophyta</taxon>
        <taxon>Magnoliopsida</taxon>
        <taxon>eudicotyledons</taxon>
        <taxon>Gunneridae</taxon>
        <taxon>Pentapetalae</taxon>
        <taxon>rosids</taxon>
        <taxon>Vitales</taxon>
        <taxon>Vitaceae</taxon>
        <taxon>Viteae</taxon>
        <taxon>Vitis</taxon>
    </lineage>
</organism>
<evidence type="ECO:0000313" key="2">
    <source>
        <dbReference type="Proteomes" id="UP000288805"/>
    </source>
</evidence>
<gene>
    <name evidence="1" type="ORF">CK203_021522</name>
</gene>
<reference evidence="1 2" key="1">
    <citation type="journal article" date="2018" name="PLoS Genet.">
        <title>Population sequencing reveals clonal diversity and ancestral inbreeding in the grapevine cultivar Chardonnay.</title>
        <authorList>
            <person name="Roach M.J."/>
            <person name="Johnson D.L."/>
            <person name="Bohlmann J."/>
            <person name="van Vuuren H.J."/>
            <person name="Jones S.J."/>
            <person name="Pretorius I.S."/>
            <person name="Schmidt S.A."/>
            <person name="Borneman A.R."/>
        </authorList>
    </citation>
    <scope>NUCLEOTIDE SEQUENCE [LARGE SCALE GENOMIC DNA]</scope>
    <source>
        <strain evidence="2">cv. Chardonnay</strain>
        <tissue evidence="1">Leaf</tissue>
    </source>
</reference>
<dbReference type="PANTHER" id="PTHR46929">
    <property type="entry name" value="EXPRESSED PROTEIN"/>
    <property type="match status" value="1"/>
</dbReference>
<dbReference type="EMBL" id="QGNW01000086">
    <property type="protein sequence ID" value="RVW99693.1"/>
    <property type="molecule type" value="Genomic_DNA"/>
</dbReference>
<name>A0A438ISK8_VITVI</name>
<proteinExistence type="predicted"/>
<sequence>MEQMHKGKKIGGVFTKTAYAMVAGFGFNESTQMIEATTKVWTTYTKAHPRASQLKHKPIRNYDKLSILLGKDRATGSLATVVAALDRSNLENYIEEQLFEEIAKIGGMSDVSHMKAYQALVGDVSAARAFLACPIDRHASDQKPGDQTLALY</sequence>
<evidence type="ECO:0000313" key="1">
    <source>
        <dbReference type="EMBL" id="RVW99693.1"/>
    </source>
</evidence>